<dbReference type="RefSeq" id="WP_272447027.1">
    <property type="nucleotide sequence ID" value="NZ_JAMQKC010000017.1"/>
</dbReference>
<dbReference type="Proteomes" id="UP001145069">
    <property type="component" value="Unassembled WGS sequence"/>
</dbReference>
<evidence type="ECO:0000313" key="3">
    <source>
        <dbReference type="Proteomes" id="UP001145069"/>
    </source>
</evidence>
<sequence length="77" mass="8767">MMYQPRPRRPIPPHPNYPRPSMGPAPKKPNSNIKGLISKFSTEDGSLDIDKITTTAQQVKQIYDQVGPYVTKFIKKK</sequence>
<dbReference type="AlphaFoldDB" id="A0A9X3WFZ9"/>
<name>A0A9X3WFZ9_9BACI</name>
<protein>
    <submittedName>
        <fullName evidence="2">YppG family protein</fullName>
    </submittedName>
</protein>
<dbReference type="EMBL" id="JAMQKC010000017">
    <property type="protein sequence ID" value="MDC3417963.1"/>
    <property type="molecule type" value="Genomic_DNA"/>
</dbReference>
<feature type="compositionally biased region" description="Pro residues" evidence="1">
    <location>
        <begin position="12"/>
        <end position="27"/>
    </location>
</feature>
<gene>
    <name evidence="2" type="ORF">NC799_13775</name>
</gene>
<proteinExistence type="predicted"/>
<comment type="caution">
    <text evidence="2">The sequence shown here is derived from an EMBL/GenBank/DDBJ whole genome shotgun (WGS) entry which is preliminary data.</text>
</comment>
<dbReference type="Pfam" id="PF14179">
    <property type="entry name" value="YppG"/>
    <property type="match status" value="1"/>
</dbReference>
<feature type="region of interest" description="Disordered" evidence="1">
    <location>
        <begin position="1"/>
        <end position="35"/>
    </location>
</feature>
<evidence type="ECO:0000313" key="2">
    <source>
        <dbReference type="EMBL" id="MDC3417963.1"/>
    </source>
</evidence>
<organism evidence="2 3">
    <name type="scientific">Aquibacillus salsiterrae</name>
    <dbReference type="NCBI Taxonomy" id="2950439"/>
    <lineage>
        <taxon>Bacteria</taxon>
        <taxon>Bacillati</taxon>
        <taxon>Bacillota</taxon>
        <taxon>Bacilli</taxon>
        <taxon>Bacillales</taxon>
        <taxon>Bacillaceae</taxon>
        <taxon>Aquibacillus</taxon>
    </lineage>
</organism>
<accession>A0A9X3WFZ9</accession>
<evidence type="ECO:0000256" key="1">
    <source>
        <dbReference type="SAM" id="MobiDB-lite"/>
    </source>
</evidence>
<feature type="compositionally biased region" description="Basic residues" evidence="1">
    <location>
        <begin position="1"/>
        <end position="11"/>
    </location>
</feature>
<dbReference type="InterPro" id="IPR025555">
    <property type="entry name" value="YppG"/>
</dbReference>
<keyword evidence="3" id="KW-1185">Reference proteome</keyword>
<reference evidence="2" key="1">
    <citation type="submission" date="2022-06" db="EMBL/GenBank/DDBJ databases">
        <title>Aquibacillus sp. a new bacterium isolated from soil saline samples.</title>
        <authorList>
            <person name="Galisteo C."/>
            <person name="De La Haba R."/>
            <person name="Sanchez-Porro C."/>
            <person name="Ventosa A."/>
        </authorList>
    </citation>
    <scope>NUCLEOTIDE SEQUENCE</scope>
    <source>
        <strain evidence="2">3ASR75-54</strain>
    </source>
</reference>